<evidence type="ECO:0000313" key="3">
    <source>
        <dbReference type="Proteomes" id="UP000095544"/>
    </source>
</evidence>
<dbReference type="SUPFAM" id="SSF47413">
    <property type="entry name" value="lambda repressor-like DNA-binding domains"/>
    <property type="match status" value="1"/>
</dbReference>
<evidence type="ECO:0000313" key="2">
    <source>
        <dbReference type="EMBL" id="CUO51124.1"/>
    </source>
</evidence>
<feature type="region of interest" description="Disordered" evidence="1">
    <location>
        <begin position="1"/>
        <end position="21"/>
    </location>
</feature>
<gene>
    <name evidence="2" type="ORF">ERS852491_02431</name>
</gene>
<dbReference type="GO" id="GO:0003677">
    <property type="term" value="F:DNA binding"/>
    <property type="evidence" value="ECO:0007669"/>
    <property type="project" value="InterPro"/>
</dbReference>
<proteinExistence type="predicted"/>
<evidence type="ECO:0008006" key="4">
    <source>
        <dbReference type="Google" id="ProtNLM"/>
    </source>
</evidence>
<organism evidence="2 3">
    <name type="scientific">Faecalicatena contorta</name>
    <dbReference type="NCBI Taxonomy" id="39482"/>
    <lineage>
        <taxon>Bacteria</taxon>
        <taxon>Bacillati</taxon>
        <taxon>Bacillota</taxon>
        <taxon>Clostridia</taxon>
        <taxon>Lachnospirales</taxon>
        <taxon>Lachnospiraceae</taxon>
        <taxon>Faecalicatena</taxon>
    </lineage>
</organism>
<dbReference type="RefSeq" id="WP_050640130.1">
    <property type="nucleotide sequence ID" value="NZ_CABKUE010000008.1"/>
</dbReference>
<dbReference type="InterPro" id="IPR010982">
    <property type="entry name" value="Lambda_DNA-bd_dom_sf"/>
</dbReference>
<dbReference type="Proteomes" id="UP000095544">
    <property type="component" value="Unassembled WGS sequence"/>
</dbReference>
<dbReference type="InterPro" id="IPR001387">
    <property type="entry name" value="Cro/C1-type_HTH"/>
</dbReference>
<protein>
    <recommendedName>
        <fullName evidence="4">HTH cro/C1-type domain-containing protein</fullName>
    </recommendedName>
</protein>
<reference evidence="2 3" key="1">
    <citation type="submission" date="2015-09" db="EMBL/GenBank/DDBJ databases">
        <authorList>
            <consortium name="Pathogen Informatics"/>
        </authorList>
    </citation>
    <scope>NUCLEOTIDE SEQUENCE [LARGE SCALE GENOMIC DNA]</scope>
    <source>
        <strain evidence="2 3">2789STDY5834876</strain>
    </source>
</reference>
<name>A0A174FLK7_9FIRM</name>
<dbReference type="EMBL" id="CYZU01000021">
    <property type="protein sequence ID" value="CUO51124.1"/>
    <property type="molecule type" value="Genomic_DNA"/>
</dbReference>
<dbReference type="CDD" id="cd00093">
    <property type="entry name" value="HTH_XRE"/>
    <property type="match status" value="1"/>
</dbReference>
<evidence type="ECO:0000256" key="1">
    <source>
        <dbReference type="SAM" id="MobiDB-lite"/>
    </source>
</evidence>
<dbReference type="OrthoDB" id="2044565at2"/>
<dbReference type="AlphaFoldDB" id="A0A174FLK7"/>
<accession>A0A174FLK7</accession>
<sequence>MKEKQNKAGGGSAEGERKKEDLSKISRYPGIQMARTGKWLRFVCKIQNIPVKKICECLGLGCPQSVYGWFGGRTLPSLDNFYTLSQMLHMPLDELIINWDEQLPGGFCKRVGKAGIRILSYRLKL</sequence>